<organism evidence="2 3">
    <name type="scientific">Natrialba taiwanensis DSM 12281</name>
    <dbReference type="NCBI Taxonomy" id="1230458"/>
    <lineage>
        <taxon>Archaea</taxon>
        <taxon>Methanobacteriati</taxon>
        <taxon>Methanobacteriota</taxon>
        <taxon>Stenosarchaea group</taxon>
        <taxon>Halobacteria</taxon>
        <taxon>Halobacteriales</taxon>
        <taxon>Natrialbaceae</taxon>
        <taxon>Natrialba</taxon>
    </lineage>
</organism>
<proteinExistence type="predicted"/>
<feature type="compositionally biased region" description="Acidic residues" evidence="1">
    <location>
        <begin position="78"/>
        <end position="89"/>
    </location>
</feature>
<dbReference type="AlphaFoldDB" id="L9ZZF7"/>
<dbReference type="RefSeq" id="WP_006825858.1">
    <property type="nucleotide sequence ID" value="NZ_AOIL01000037.1"/>
</dbReference>
<comment type="caution">
    <text evidence="2">The sequence shown here is derived from an EMBL/GenBank/DDBJ whole genome shotgun (WGS) entry which is preliminary data.</text>
</comment>
<dbReference type="STRING" id="1230458.C484_10526"/>
<evidence type="ECO:0000313" key="3">
    <source>
        <dbReference type="Proteomes" id="UP000011648"/>
    </source>
</evidence>
<evidence type="ECO:0000256" key="1">
    <source>
        <dbReference type="SAM" id="MobiDB-lite"/>
    </source>
</evidence>
<dbReference type="PATRIC" id="fig|1230458.4.peg.2117"/>
<gene>
    <name evidence="2" type="ORF">C484_10526</name>
</gene>
<feature type="region of interest" description="Disordered" evidence="1">
    <location>
        <begin position="78"/>
        <end position="98"/>
    </location>
</feature>
<accession>L9ZZF7</accession>
<evidence type="ECO:0000313" key="2">
    <source>
        <dbReference type="EMBL" id="ELY91456.1"/>
    </source>
</evidence>
<sequence length="98" mass="11314">MKSEKDIPNNVSNMKRALEDGRCFMAQFRTRRHYYEFVEDIGWIKTETDGHGRDPSTLPASNEDFQTALRFADIVEIDSEDAPVNEDDTKDYFGDSSE</sequence>
<dbReference type="EMBL" id="AOIL01000037">
    <property type="protein sequence ID" value="ELY91456.1"/>
    <property type="molecule type" value="Genomic_DNA"/>
</dbReference>
<dbReference type="Proteomes" id="UP000011648">
    <property type="component" value="Unassembled WGS sequence"/>
</dbReference>
<keyword evidence="3" id="KW-1185">Reference proteome</keyword>
<name>L9ZZF7_9EURY</name>
<reference evidence="2 3" key="1">
    <citation type="journal article" date="2014" name="PLoS Genet.">
        <title>Phylogenetically driven sequencing of extremely halophilic archaea reveals strategies for static and dynamic osmo-response.</title>
        <authorList>
            <person name="Becker E.A."/>
            <person name="Seitzer P.M."/>
            <person name="Tritt A."/>
            <person name="Larsen D."/>
            <person name="Krusor M."/>
            <person name="Yao A.I."/>
            <person name="Wu D."/>
            <person name="Madern D."/>
            <person name="Eisen J.A."/>
            <person name="Darling A.E."/>
            <person name="Facciotti M.T."/>
        </authorList>
    </citation>
    <scope>NUCLEOTIDE SEQUENCE [LARGE SCALE GENOMIC DNA]</scope>
    <source>
        <strain evidence="2 3">DSM 12281</strain>
    </source>
</reference>
<protein>
    <submittedName>
        <fullName evidence="2">Uncharacterized protein</fullName>
    </submittedName>
</protein>